<name>A0A3A3ZJW0_9ACTN</name>
<evidence type="ECO:0000313" key="9">
    <source>
        <dbReference type="EMBL" id="RJK96043.1"/>
    </source>
</evidence>
<dbReference type="RefSeq" id="WP_119950469.1">
    <property type="nucleotide sequence ID" value="NZ_QZEZ01000004.1"/>
</dbReference>
<feature type="transmembrane region" description="Helical" evidence="8">
    <location>
        <begin position="36"/>
        <end position="55"/>
    </location>
</feature>
<dbReference type="InterPro" id="IPR007208">
    <property type="entry name" value="MrpF/PhaF-like"/>
</dbReference>
<dbReference type="EMBL" id="QZEZ01000004">
    <property type="protein sequence ID" value="RJK96043.1"/>
    <property type="molecule type" value="Genomic_DNA"/>
</dbReference>
<keyword evidence="10" id="KW-1185">Reference proteome</keyword>
<comment type="similarity">
    <text evidence="2">Belongs to the CPA3 antiporters (TC 2.A.63) subunit F family.</text>
</comment>
<evidence type="ECO:0000256" key="7">
    <source>
        <dbReference type="ARBA" id="ARBA00023136"/>
    </source>
</evidence>
<evidence type="ECO:0000256" key="8">
    <source>
        <dbReference type="SAM" id="Phobius"/>
    </source>
</evidence>
<feature type="transmembrane region" description="Helical" evidence="8">
    <location>
        <begin position="6"/>
        <end position="24"/>
    </location>
</feature>
<evidence type="ECO:0000256" key="3">
    <source>
        <dbReference type="ARBA" id="ARBA00022448"/>
    </source>
</evidence>
<dbReference type="GO" id="GO:0005886">
    <property type="term" value="C:plasma membrane"/>
    <property type="evidence" value="ECO:0007669"/>
    <property type="project" value="UniProtKB-SubCell"/>
</dbReference>
<gene>
    <name evidence="9" type="ORF">D5H78_10805</name>
</gene>
<comment type="subcellular location">
    <subcellularLocation>
        <location evidence="1">Cell membrane</location>
        <topology evidence="1">Multi-pass membrane protein</topology>
    </subcellularLocation>
</comment>
<keyword evidence="3" id="KW-0813">Transport</keyword>
<evidence type="ECO:0000256" key="5">
    <source>
        <dbReference type="ARBA" id="ARBA00022692"/>
    </source>
</evidence>
<dbReference type="Pfam" id="PF04066">
    <property type="entry name" value="MrpF_PhaF"/>
    <property type="match status" value="1"/>
</dbReference>
<dbReference type="GO" id="GO:0015385">
    <property type="term" value="F:sodium:proton antiporter activity"/>
    <property type="evidence" value="ECO:0007669"/>
    <property type="project" value="TreeGrafter"/>
</dbReference>
<keyword evidence="7 8" id="KW-0472">Membrane</keyword>
<keyword evidence="6 8" id="KW-1133">Transmembrane helix</keyword>
<protein>
    <recommendedName>
        <fullName evidence="11">Sodium:proton antiporter</fullName>
    </recommendedName>
</protein>
<evidence type="ECO:0008006" key="11">
    <source>
        <dbReference type="Google" id="ProtNLM"/>
    </source>
</evidence>
<sequence>METVYTVALAGLALAGALVLARLLRGPTTSDRIVALDTLLLVLVGGVAVVVAQSAGPENAGILIVVSLLAFTGTVAVARFLERREEP</sequence>
<evidence type="ECO:0000313" key="10">
    <source>
        <dbReference type="Proteomes" id="UP000265614"/>
    </source>
</evidence>
<evidence type="ECO:0000256" key="1">
    <source>
        <dbReference type="ARBA" id="ARBA00004651"/>
    </source>
</evidence>
<comment type="caution">
    <text evidence="9">The sequence shown here is derived from an EMBL/GenBank/DDBJ whole genome shotgun (WGS) entry which is preliminary data.</text>
</comment>
<accession>A0A3A3ZJW0</accession>
<organism evidence="9 10">
    <name type="scientific">Vallicoccus soli</name>
    <dbReference type="NCBI Taxonomy" id="2339232"/>
    <lineage>
        <taxon>Bacteria</taxon>
        <taxon>Bacillati</taxon>
        <taxon>Actinomycetota</taxon>
        <taxon>Actinomycetes</taxon>
        <taxon>Motilibacterales</taxon>
        <taxon>Vallicoccaceae</taxon>
        <taxon>Vallicoccus</taxon>
    </lineage>
</organism>
<dbReference type="PANTHER" id="PTHR34702">
    <property type="entry name" value="NA(+)/H(+) ANTIPORTER SUBUNIT F1"/>
    <property type="match status" value="1"/>
</dbReference>
<dbReference type="PANTHER" id="PTHR34702:SF1">
    <property type="entry name" value="NA(+)_H(+) ANTIPORTER SUBUNIT F"/>
    <property type="match status" value="1"/>
</dbReference>
<keyword evidence="4" id="KW-1003">Cell membrane</keyword>
<keyword evidence="5 8" id="KW-0812">Transmembrane</keyword>
<feature type="transmembrane region" description="Helical" evidence="8">
    <location>
        <begin position="61"/>
        <end position="81"/>
    </location>
</feature>
<evidence type="ECO:0000256" key="2">
    <source>
        <dbReference type="ARBA" id="ARBA00009212"/>
    </source>
</evidence>
<dbReference type="Proteomes" id="UP000265614">
    <property type="component" value="Unassembled WGS sequence"/>
</dbReference>
<evidence type="ECO:0000256" key="6">
    <source>
        <dbReference type="ARBA" id="ARBA00022989"/>
    </source>
</evidence>
<reference evidence="9 10" key="1">
    <citation type="submission" date="2018-09" db="EMBL/GenBank/DDBJ databases">
        <title>YIM 75000 draft genome.</title>
        <authorList>
            <person name="Tang S."/>
            <person name="Feng Y."/>
        </authorList>
    </citation>
    <scope>NUCLEOTIDE SEQUENCE [LARGE SCALE GENOMIC DNA]</scope>
    <source>
        <strain evidence="9 10">YIM 75000</strain>
    </source>
</reference>
<evidence type="ECO:0000256" key="4">
    <source>
        <dbReference type="ARBA" id="ARBA00022475"/>
    </source>
</evidence>
<proteinExistence type="inferred from homology"/>
<dbReference type="AlphaFoldDB" id="A0A3A3ZJW0"/>